<keyword evidence="5" id="KW-0902">Two-component regulatory system</keyword>
<dbReference type="SUPFAM" id="SSF52172">
    <property type="entry name" value="CheY-like"/>
    <property type="match status" value="1"/>
</dbReference>
<dbReference type="GO" id="GO:0005829">
    <property type="term" value="C:cytosol"/>
    <property type="evidence" value="ECO:0007669"/>
    <property type="project" value="TreeGrafter"/>
</dbReference>
<keyword evidence="19" id="KW-1185">Reference proteome</keyword>
<dbReference type="GO" id="GO:0000976">
    <property type="term" value="F:transcription cis-regulatory region binding"/>
    <property type="evidence" value="ECO:0007669"/>
    <property type="project" value="TreeGrafter"/>
</dbReference>
<keyword evidence="8 15" id="KW-0238">DNA-binding</keyword>
<dbReference type="Proteomes" id="UP000287101">
    <property type="component" value="Unassembled WGS sequence"/>
</dbReference>
<feature type="domain" description="OmpR/PhoB-type" evidence="17">
    <location>
        <begin position="125"/>
        <end position="221"/>
    </location>
</feature>
<evidence type="ECO:0000256" key="3">
    <source>
        <dbReference type="ARBA" id="ARBA00022491"/>
    </source>
</evidence>
<keyword evidence="6" id="KW-0805">Transcription regulation</keyword>
<dbReference type="Gene3D" id="1.10.10.10">
    <property type="entry name" value="Winged helix-like DNA-binding domain superfamily/Winged helix DNA-binding domain"/>
    <property type="match status" value="1"/>
</dbReference>
<comment type="function">
    <text evidence="12">Member of the two-component regulatory system HssS/HssR involved in intracellular heme homeostasis and tempering of staphylococcal virulence. Phosphorylated HssR binds to a direct repeat sequence within hrtAB promoter and activates the expression of hrtAB, an efflux pump, in response to extracellular heme, hemin, hemoglobin or blood.</text>
</comment>
<dbReference type="CDD" id="cd00383">
    <property type="entry name" value="trans_reg_C"/>
    <property type="match status" value="1"/>
</dbReference>
<dbReference type="CDD" id="cd17574">
    <property type="entry name" value="REC_OmpR"/>
    <property type="match status" value="1"/>
</dbReference>
<organism evidence="18 19">
    <name type="scientific">Vagococcus fessus</name>
    <dbReference type="NCBI Taxonomy" id="120370"/>
    <lineage>
        <taxon>Bacteria</taxon>
        <taxon>Bacillati</taxon>
        <taxon>Bacillota</taxon>
        <taxon>Bacilli</taxon>
        <taxon>Lactobacillales</taxon>
        <taxon>Enterococcaceae</taxon>
        <taxon>Vagococcus</taxon>
    </lineage>
</organism>
<dbReference type="GO" id="GO:0006355">
    <property type="term" value="P:regulation of DNA-templated transcription"/>
    <property type="evidence" value="ECO:0007669"/>
    <property type="project" value="InterPro"/>
</dbReference>
<evidence type="ECO:0000259" key="17">
    <source>
        <dbReference type="PROSITE" id="PS51755"/>
    </source>
</evidence>
<dbReference type="PANTHER" id="PTHR48111:SF49">
    <property type="entry name" value="HEME RESPONSE REGULATOR HSSR"/>
    <property type="match status" value="1"/>
</dbReference>
<evidence type="ECO:0000256" key="4">
    <source>
        <dbReference type="ARBA" id="ARBA00022553"/>
    </source>
</evidence>
<dbReference type="PANTHER" id="PTHR48111">
    <property type="entry name" value="REGULATOR OF RPOS"/>
    <property type="match status" value="1"/>
</dbReference>
<evidence type="ECO:0000256" key="15">
    <source>
        <dbReference type="PROSITE-ProRule" id="PRU01091"/>
    </source>
</evidence>
<evidence type="ECO:0000256" key="13">
    <source>
        <dbReference type="ARBA" id="ARBA00039976"/>
    </source>
</evidence>
<dbReference type="FunFam" id="3.40.50.2300:FF:000001">
    <property type="entry name" value="DNA-binding response regulator PhoB"/>
    <property type="match status" value="1"/>
</dbReference>
<feature type="modified residue" description="4-aspartylphosphate" evidence="14">
    <location>
        <position position="52"/>
    </location>
</feature>
<reference evidence="18 19" key="1">
    <citation type="submission" date="2017-05" db="EMBL/GenBank/DDBJ databases">
        <title>Vagococcus spp. assemblies.</title>
        <authorList>
            <person name="Gulvik C.A."/>
        </authorList>
    </citation>
    <scope>NUCLEOTIDE SEQUENCE [LARGE SCALE GENOMIC DNA]</scope>
    <source>
        <strain evidence="18 19">CCUG 41755</strain>
    </source>
</reference>
<gene>
    <name evidence="18" type="ORF">CBF31_04635</name>
</gene>
<evidence type="ECO:0000256" key="10">
    <source>
        <dbReference type="ARBA" id="ARBA00023163"/>
    </source>
</evidence>
<name>A0A430A7D4_9ENTE</name>
<evidence type="ECO:0000256" key="9">
    <source>
        <dbReference type="ARBA" id="ARBA00023159"/>
    </source>
</evidence>
<keyword evidence="3" id="KW-0678">Repressor</keyword>
<protein>
    <recommendedName>
        <fullName evidence="13">Heme response regulator HssR</fullName>
    </recommendedName>
</protein>
<evidence type="ECO:0000256" key="12">
    <source>
        <dbReference type="ARBA" id="ARBA00037471"/>
    </source>
</evidence>
<dbReference type="InterPro" id="IPR039420">
    <property type="entry name" value="WalR-like"/>
</dbReference>
<evidence type="ECO:0000313" key="18">
    <source>
        <dbReference type="EMBL" id="RSU03018.1"/>
    </source>
</evidence>
<evidence type="ECO:0000256" key="6">
    <source>
        <dbReference type="ARBA" id="ARBA00023015"/>
    </source>
</evidence>
<feature type="domain" description="Response regulatory" evidence="16">
    <location>
        <begin position="3"/>
        <end position="117"/>
    </location>
</feature>
<evidence type="ECO:0000256" key="2">
    <source>
        <dbReference type="ARBA" id="ARBA00022490"/>
    </source>
</evidence>
<dbReference type="PROSITE" id="PS50110">
    <property type="entry name" value="RESPONSE_REGULATORY"/>
    <property type="match status" value="1"/>
</dbReference>
<keyword evidence="4 14" id="KW-0597">Phosphoprotein</keyword>
<dbReference type="GO" id="GO:0000156">
    <property type="term" value="F:phosphorelay response regulator activity"/>
    <property type="evidence" value="ECO:0007669"/>
    <property type="project" value="TreeGrafter"/>
</dbReference>
<dbReference type="GO" id="GO:0032993">
    <property type="term" value="C:protein-DNA complex"/>
    <property type="evidence" value="ECO:0007669"/>
    <property type="project" value="TreeGrafter"/>
</dbReference>
<keyword evidence="7" id="KW-0843">Virulence</keyword>
<keyword evidence="11" id="KW-0961">Cell wall biogenesis/degradation</keyword>
<evidence type="ECO:0000256" key="11">
    <source>
        <dbReference type="ARBA" id="ARBA00023316"/>
    </source>
</evidence>
<dbReference type="InterPro" id="IPR001867">
    <property type="entry name" value="OmpR/PhoB-type_DNA-bd"/>
</dbReference>
<accession>A0A430A7D4</accession>
<dbReference type="InterPro" id="IPR036388">
    <property type="entry name" value="WH-like_DNA-bd_sf"/>
</dbReference>
<evidence type="ECO:0000259" key="16">
    <source>
        <dbReference type="PROSITE" id="PS50110"/>
    </source>
</evidence>
<dbReference type="OrthoDB" id="9790442at2"/>
<dbReference type="SMART" id="SM00862">
    <property type="entry name" value="Trans_reg_C"/>
    <property type="match status" value="1"/>
</dbReference>
<keyword evidence="9" id="KW-0010">Activator</keyword>
<keyword evidence="2" id="KW-0963">Cytoplasm</keyword>
<dbReference type="RefSeq" id="WP_126831229.1">
    <property type="nucleotide sequence ID" value="NZ_CBCRYB010000004.1"/>
</dbReference>
<evidence type="ECO:0000256" key="5">
    <source>
        <dbReference type="ARBA" id="ARBA00023012"/>
    </source>
</evidence>
<comment type="subcellular location">
    <subcellularLocation>
        <location evidence="1">Cytoplasm</location>
    </subcellularLocation>
</comment>
<dbReference type="Gene3D" id="3.40.50.2300">
    <property type="match status" value="1"/>
</dbReference>
<dbReference type="Pfam" id="PF00486">
    <property type="entry name" value="Trans_reg_C"/>
    <property type="match status" value="1"/>
</dbReference>
<dbReference type="InterPro" id="IPR001789">
    <property type="entry name" value="Sig_transdc_resp-reg_receiver"/>
</dbReference>
<dbReference type="SMART" id="SM00448">
    <property type="entry name" value="REC"/>
    <property type="match status" value="1"/>
</dbReference>
<evidence type="ECO:0000256" key="8">
    <source>
        <dbReference type="ARBA" id="ARBA00023125"/>
    </source>
</evidence>
<evidence type="ECO:0000256" key="7">
    <source>
        <dbReference type="ARBA" id="ARBA00023026"/>
    </source>
</evidence>
<dbReference type="AlphaFoldDB" id="A0A430A7D4"/>
<dbReference type="Pfam" id="PF00072">
    <property type="entry name" value="Response_reg"/>
    <property type="match status" value="1"/>
</dbReference>
<evidence type="ECO:0000256" key="14">
    <source>
        <dbReference type="PROSITE-ProRule" id="PRU00169"/>
    </source>
</evidence>
<evidence type="ECO:0000256" key="1">
    <source>
        <dbReference type="ARBA" id="ARBA00004496"/>
    </source>
</evidence>
<keyword evidence="10" id="KW-0804">Transcription</keyword>
<comment type="caution">
    <text evidence="18">The sequence shown here is derived from an EMBL/GenBank/DDBJ whole genome shotgun (WGS) entry which is preliminary data.</text>
</comment>
<dbReference type="GO" id="GO:0071555">
    <property type="term" value="P:cell wall organization"/>
    <property type="evidence" value="ECO:0007669"/>
    <property type="project" value="UniProtKB-KW"/>
</dbReference>
<feature type="DNA-binding region" description="OmpR/PhoB-type" evidence="15">
    <location>
        <begin position="125"/>
        <end position="221"/>
    </location>
</feature>
<dbReference type="EMBL" id="NGJY01000002">
    <property type="protein sequence ID" value="RSU03018.1"/>
    <property type="molecule type" value="Genomic_DNA"/>
</dbReference>
<dbReference type="InterPro" id="IPR011006">
    <property type="entry name" value="CheY-like_superfamily"/>
</dbReference>
<evidence type="ECO:0000313" key="19">
    <source>
        <dbReference type="Proteomes" id="UP000287101"/>
    </source>
</evidence>
<sequence length="227" mass="25668">MPTILVIDDDRRINEFITIALEQEGFHVISALDGEEGLSIIEKNTIDLIVLDIMMPKVDGWEVASYLQQLNLDLPVLMLSAKGQLEDKLQGFKLGIADYLQKPFLIEELVARIHAILSRYQKGIEEKQVIGNTTLDSGAAQLVVAGVSHNLPKKELKLLQYFWQHTGQVLSREQVLNQVWGLDFEGDGRTLDVHVKRLRDKLISSDLQITSVRGLGYKLEEHVDEKN</sequence>
<dbReference type="PROSITE" id="PS51755">
    <property type="entry name" value="OMPR_PHOB"/>
    <property type="match status" value="1"/>
</dbReference>
<proteinExistence type="predicted"/>